<organism evidence="2 3">
    <name type="scientific">Tautonia plasticadhaerens</name>
    <dbReference type="NCBI Taxonomy" id="2527974"/>
    <lineage>
        <taxon>Bacteria</taxon>
        <taxon>Pseudomonadati</taxon>
        <taxon>Planctomycetota</taxon>
        <taxon>Planctomycetia</taxon>
        <taxon>Isosphaerales</taxon>
        <taxon>Isosphaeraceae</taxon>
        <taxon>Tautonia</taxon>
    </lineage>
</organism>
<dbReference type="Gene3D" id="1.10.1660.10">
    <property type="match status" value="1"/>
</dbReference>
<proteinExistence type="predicted"/>
<dbReference type="EMBL" id="CP036426">
    <property type="protein sequence ID" value="QDV35005.1"/>
    <property type="molecule type" value="Genomic_DNA"/>
</dbReference>
<evidence type="ECO:0000313" key="3">
    <source>
        <dbReference type="Proteomes" id="UP000317835"/>
    </source>
</evidence>
<dbReference type="InterPro" id="IPR010093">
    <property type="entry name" value="SinI_DNA-bd"/>
</dbReference>
<accession>A0A518H2F1</accession>
<dbReference type="Proteomes" id="UP000317835">
    <property type="component" value="Chromosome"/>
</dbReference>
<protein>
    <submittedName>
        <fullName evidence="2">Helix-turn-helix domain protein</fullName>
    </submittedName>
</protein>
<gene>
    <name evidence="2" type="ORF">ElP_29020</name>
</gene>
<dbReference type="RefSeq" id="WP_145270300.1">
    <property type="nucleotide sequence ID" value="NZ_CP036426.1"/>
</dbReference>
<dbReference type="OrthoDB" id="291037at2"/>
<dbReference type="NCBIfam" id="TIGR01764">
    <property type="entry name" value="excise"/>
    <property type="match status" value="1"/>
</dbReference>
<dbReference type="InterPro" id="IPR041657">
    <property type="entry name" value="HTH_17"/>
</dbReference>
<evidence type="ECO:0000313" key="2">
    <source>
        <dbReference type="EMBL" id="QDV35005.1"/>
    </source>
</evidence>
<reference evidence="2 3" key="1">
    <citation type="submission" date="2019-02" db="EMBL/GenBank/DDBJ databases">
        <title>Deep-cultivation of Planctomycetes and their phenomic and genomic characterization uncovers novel biology.</title>
        <authorList>
            <person name="Wiegand S."/>
            <person name="Jogler M."/>
            <person name="Boedeker C."/>
            <person name="Pinto D."/>
            <person name="Vollmers J."/>
            <person name="Rivas-Marin E."/>
            <person name="Kohn T."/>
            <person name="Peeters S.H."/>
            <person name="Heuer A."/>
            <person name="Rast P."/>
            <person name="Oberbeckmann S."/>
            <person name="Bunk B."/>
            <person name="Jeske O."/>
            <person name="Meyerdierks A."/>
            <person name="Storesund J.E."/>
            <person name="Kallscheuer N."/>
            <person name="Luecker S."/>
            <person name="Lage O.M."/>
            <person name="Pohl T."/>
            <person name="Merkel B.J."/>
            <person name="Hornburger P."/>
            <person name="Mueller R.-W."/>
            <person name="Bruemmer F."/>
            <person name="Labrenz M."/>
            <person name="Spormann A.M."/>
            <person name="Op den Camp H."/>
            <person name="Overmann J."/>
            <person name="Amann R."/>
            <person name="Jetten M.S.M."/>
            <person name="Mascher T."/>
            <person name="Medema M.H."/>
            <person name="Devos D.P."/>
            <person name="Kaster A.-K."/>
            <person name="Ovreas L."/>
            <person name="Rohde M."/>
            <person name="Galperin M.Y."/>
            <person name="Jogler C."/>
        </authorList>
    </citation>
    <scope>NUCLEOTIDE SEQUENCE [LARGE SCALE GENOMIC DNA]</scope>
    <source>
        <strain evidence="2 3">ElP</strain>
    </source>
</reference>
<dbReference type="Pfam" id="PF12728">
    <property type="entry name" value="HTH_17"/>
    <property type="match status" value="1"/>
</dbReference>
<evidence type="ECO:0000259" key="1">
    <source>
        <dbReference type="Pfam" id="PF12728"/>
    </source>
</evidence>
<dbReference type="AlphaFoldDB" id="A0A518H2F1"/>
<feature type="domain" description="Helix-turn-helix" evidence="1">
    <location>
        <begin position="1"/>
        <end position="53"/>
    </location>
</feature>
<keyword evidence="3" id="KW-1185">Reference proteome</keyword>
<dbReference type="GO" id="GO:0003677">
    <property type="term" value="F:DNA binding"/>
    <property type="evidence" value="ECO:0007669"/>
    <property type="project" value="InterPro"/>
</dbReference>
<name>A0A518H2F1_9BACT</name>
<sequence length="60" mass="6930">MDVKEAARRLEISPSLAYKLVQEGRLPCVRIGQKGRRGKIVLTEEHLKQFMKELEEARGH</sequence>
<dbReference type="KEGG" id="tpla:ElP_29020"/>